<dbReference type="PANTHER" id="PTHR43584">
    <property type="entry name" value="NUCLEOTIDYL TRANSFERASE"/>
    <property type="match status" value="1"/>
</dbReference>
<dbReference type="EMBL" id="DNWC01000132">
    <property type="protein sequence ID" value="HBJ09342.1"/>
    <property type="molecule type" value="Genomic_DNA"/>
</dbReference>
<dbReference type="Gene3D" id="2.160.10.10">
    <property type="entry name" value="Hexapeptide repeat proteins"/>
    <property type="match status" value="1"/>
</dbReference>
<dbReference type="InterPro" id="IPR023917">
    <property type="entry name" value="Bifunctiontional_GlmU_bac-type"/>
</dbReference>
<organism evidence="3 4">
    <name type="scientific">Coprobacter fastidiosus</name>
    <dbReference type="NCBI Taxonomy" id="1099853"/>
    <lineage>
        <taxon>Bacteria</taxon>
        <taxon>Pseudomonadati</taxon>
        <taxon>Bacteroidota</taxon>
        <taxon>Bacteroidia</taxon>
        <taxon>Bacteroidales</taxon>
        <taxon>Barnesiellaceae</taxon>
        <taxon>Coprobacter</taxon>
    </lineage>
</organism>
<keyword evidence="1 3" id="KW-0808">Transferase</keyword>
<name>A0A354M4A3_9BACT</name>
<dbReference type="Pfam" id="PF13562">
    <property type="entry name" value="NTP_transf_4"/>
    <property type="match status" value="1"/>
</dbReference>
<dbReference type="GO" id="GO:0016746">
    <property type="term" value="F:acyltransferase activity"/>
    <property type="evidence" value="ECO:0007669"/>
    <property type="project" value="UniProtKB-KW"/>
</dbReference>
<accession>A0A354M4A3</accession>
<dbReference type="InterPro" id="IPR050065">
    <property type="entry name" value="GlmU-like"/>
</dbReference>
<dbReference type="AlphaFoldDB" id="A0A354M4A3"/>
<dbReference type="InterPro" id="IPR011004">
    <property type="entry name" value="Trimer_LpxA-like_sf"/>
</dbReference>
<gene>
    <name evidence="3" type="ORF">DDY73_10100</name>
</gene>
<evidence type="ECO:0000256" key="1">
    <source>
        <dbReference type="ARBA" id="ARBA00022679"/>
    </source>
</evidence>
<protein>
    <submittedName>
        <fullName evidence="3">Glucose-1-phosphate thymidylyltransferase</fullName>
    </submittedName>
</protein>
<dbReference type="Proteomes" id="UP000262954">
    <property type="component" value="Unassembled WGS sequence"/>
</dbReference>
<sequence>MQNIILFDTTGIHQEFLPLTFTRPVSDIRIGIFTIREKWESRLPGIYSYDTADYLTVKYPMNIASNNFFIAGNVCPDEKLVAAISSLSECESLFYGDELIAFYGSLDAFRKKDFGVKHTLNEEPFMIRKLYDIFLKNGEALEADYRYIVSSGKSEPLSASNRVIGDPCFPDGTPKIFIEPGAVVECSALNVTKGPVYIGKDAEIMEGVCIRAPFAACEHVVVNMGTKIYGATTLGPYCKVGGELNNVVMLAYSNKGHDGFLGNSVIGEWCNLGAGTNASNLKNDYSEIKLWNYPTGRFLRTGLQFCGLMMGDHSKAGINSMFNTATVVGVGVNIHGSGFPRNFVASFSEGGAAGFSDVQLPKFYSIAERMMARRGKTLTDVDKDILEAIYNQTESLR</sequence>
<dbReference type="GO" id="GO:0016779">
    <property type="term" value="F:nucleotidyltransferase activity"/>
    <property type="evidence" value="ECO:0007669"/>
    <property type="project" value="UniProtKB-ARBA"/>
</dbReference>
<keyword evidence="2" id="KW-0012">Acyltransferase</keyword>
<dbReference type="PANTHER" id="PTHR43584:SF8">
    <property type="entry name" value="N-ACETYLMURAMATE ALPHA-1-PHOSPHATE URIDYLYLTRANSFERASE"/>
    <property type="match status" value="1"/>
</dbReference>
<comment type="caution">
    <text evidence="3">The sequence shown here is derived from an EMBL/GenBank/DDBJ whole genome shotgun (WGS) entry which is preliminary data.</text>
</comment>
<proteinExistence type="predicted"/>
<evidence type="ECO:0000313" key="3">
    <source>
        <dbReference type="EMBL" id="HBJ09342.1"/>
    </source>
</evidence>
<evidence type="ECO:0000313" key="4">
    <source>
        <dbReference type="Proteomes" id="UP000262954"/>
    </source>
</evidence>
<reference evidence="3 4" key="1">
    <citation type="journal article" date="2018" name="Nat. Biotechnol.">
        <title>A standardized bacterial taxonomy based on genome phylogeny substantially revises the tree of life.</title>
        <authorList>
            <person name="Parks D.H."/>
            <person name="Chuvochina M."/>
            <person name="Waite D.W."/>
            <person name="Rinke C."/>
            <person name="Skarshewski A."/>
            <person name="Chaumeil P.A."/>
            <person name="Hugenholtz P."/>
        </authorList>
    </citation>
    <scope>NUCLEOTIDE SEQUENCE [LARGE SCALE GENOMIC DNA]</scope>
    <source>
        <strain evidence="3">UBA11482</strain>
    </source>
</reference>
<evidence type="ECO:0000256" key="2">
    <source>
        <dbReference type="ARBA" id="ARBA00023315"/>
    </source>
</evidence>
<dbReference type="NCBIfam" id="TIGR03991">
    <property type="entry name" value="alt_bact_glmU"/>
    <property type="match status" value="1"/>
</dbReference>
<dbReference type="SUPFAM" id="SSF51161">
    <property type="entry name" value="Trimeric LpxA-like enzymes"/>
    <property type="match status" value="1"/>
</dbReference>